<dbReference type="KEGG" id="scb:SCAB_65071"/>
<sequence>MPQYTYGGNPSAVLVTTTGDVVPDYPLIVRAAGTGAIITALFEEDGTTPIAQLRTNDAASDTPGAIRTFKVEGFGAIQYEYNGPSGQPVLWYEVGREVPTAALDGLNSKLDKAGGTITGDLDVTGTLDVGTLLVGGEPLDLGANWAEAGIIIPAATTGAAVQAALAAAGTAGGGHVIVPPGNYDAASLPLRIYRNTRLTLCDGAVIRRAGAGTMLLNGDASQTFGGYTGHGNIVIEGGVWDARADAYPTSAMCISIGHAENVIIRNTLVKDVCGYHGIEINAVKNGRITNVRGLGYLDPGGRDFSEFIQPDLAKGSAYFGGFGPYDDTPCVDIVIEDCHVGPSGTAGTTSWPRAVGSHSASPDKPHTGIVVKDLYCDGLTQWAVGGYTWQDSRVSGLTLKDCGAGVRMRTLDSSSAAHRTPAGAGSPSIAGSQPLRNIVVKDIVMYGGGTYDAAVRIEGEDTGYVQGLDVDGITVRDVGGSAVRLVDVEDYTADHITARNCGATAVSTLGTRRGQIIAHVNGATGAGVTVDSRSTPAASATDVTVARCSITGTTANGVHIWDGTDVVVDDCDIYALTGFGVQVSTNTVRPLLRNVRTRDTTLAGCNITSTITGLRRWGNTFGSVADASAGAEVSPFDSGFGSLESVLRPSSRYETTSRLRCGTTSTPTSGTLYLIPVWLPKGLVISNLAFVSGGTAASVPTNWWFTLHNSAKVALARTADQTTTAWAANTIKSLAIAQTTAGAASSYTTTYSGLHYYGVMIKATTVCSLISEGAVPDVLASVAPGFGGTDTGLSTPPTVTAGGFTAGAFGAGSGILVHGYAT</sequence>
<dbReference type="InterPro" id="IPR039448">
    <property type="entry name" value="Beta_helix"/>
</dbReference>
<proteinExistence type="predicted"/>
<accession>C9ZFM0</accession>
<dbReference type="InterPro" id="IPR006626">
    <property type="entry name" value="PbH1"/>
</dbReference>
<dbReference type="AlphaFoldDB" id="C9ZFM0"/>
<feature type="domain" description="Right handed beta helix" evidence="1">
    <location>
        <begin position="486"/>
        <end position="608"/>
    </location>
</feature>
<evidence type="ECO:0000313" key="3">
    <source>
        <dbReference type="Proteomes" id="UP000001444"/>
    </source>
</evidence>
<dbReference type="eggNOG" id="COG5434">
    <property type="taxonomic scope" value="Bacteria"/>
</dbReference>
<evidence type="ECO:0000259" key="1">
    <source>
        <dbReference type="Pfam" id="PF13229"/>
    </source>
</evidence>
<name>C9ZFM0_STRSW</name>
<dbReference type="Pfam" id="PF13229">
    <property type="entry name" value="Beta_helix"/>
    <property type="match status" value="1"/>
</dbReference>
<dbReference type="Gene3D" id="2.160.20.10">
    <property type="entry name" value="Single-stranded right-handed beta-helix, Pectin lyase-like"/>
    <property type="match status" value="2"/>
</dbReference>
<dbReference type="InterPro" id="IPR012334">
    <property type="entry name" value="Pectin_lyas_fold"/>
</dbReference>
<dbReference type="SUPFAM" id="SSF51126">
    <property type="entry name" value="Pectin lyase-like"/>
    <property type="match status" value="2"/>
</dbReference>
<protein>
    <recommendedName>
        <fullName evidence="1">Right handed beta helix domain-containing protein</fullName>
    </recommendedName>
</protein>
<dbReference type="SMART" id="SM00710">
    <property type="entry name" value="PbH1"/>
    <property type="match status" value="8"/>
</dbReference>
<evidence type="ECO:0000313" key="2">
    <source>
        <dbReference type="EMBL" id="CBG73510.1"/>
    </source>
</evidence>
<reference evidence="2 3" key="1">
    <citation type="journal article" date="2010" name="Mol. Plant Microbe Interact.">
        <title>Streptomyces scabies 87-22 contains a coronafacic acid-like biosynthetic cluster that contributes to plant-microbe interactions.</title>
        <authorList>
            <person name="Bignell D.R."/>
            <person name="Seipke R.F."/>
            <person name="Huguet-Tapia J.C."/>
            <person name="Chambers A.H."/>
            <person name="Parry R.J."/>
            <person name="Loria R."/>
        </authorList>
    </citation>
    <scope>NUCLEOTIDE SEQUENCE [LARGE SCALE GENOMIC DNA]</scope>
    <source>
        <strain evidence="2 3">87.22</strain>
    </source>
</reference>
<dbReference type="Proteomes" id="UP000001444">
    <property type="component" value="Chromosome"/>
</dbReference>
<keyword evidence="3" id="KW-1185">Reference proteome</keyword>
<dbReference type="STRING" id="680198.SCAB_65071"/>
<dbReference type="RefSeq" id="WP_013004067.1">
    <property type="nucleotide sequence ID" value="NC_013929.1"/>
</dbReference>
<dbReference type="GeneID" id="25123615"/>
<dbReference type="HOGENOM" id="CLU_344152_0_0_11"/>
<organism evidence="2 3">
    <name type="scientific">Streptomyces scabiei (strain 87.22)</name>
    <dbReference type="NCBI Taxonomy" id="680198"/>
    <lineage>
        <taxon>Bacteria</taxon>
        <taxon>Bacillati</taxon>
        <taxon>Actinomycetota</taxon>
        <taxon>Actinomycetes</taxon>
        <taxon>Kitasatosporales</taxon>
        <taxon>Streptomycetaceae</taxon>
        <taxon>Streptomyces</taxon>
    </lineage>
</organism>
<dbReference type="EMBL" id="FN554889">
    <property type="protein sequence ID" value="CBG73510.1"/>
    <property type="molecule type" value="Genomic_DNA"/>
</dbReference>
<dbReference type="InterPro" id="IPR011050">
    <property type="entry name" value="Pectin_lyase_fold/virulence"/>
</dbReference>
<gene>
    <name evidence="2" type="ordered locus">SCAB_65071</name>
</gene>